<keyword evidence="3" id="KW-0408">Iron</keyword>
<dbReference type="RefSeq" id="WP_080885014.1">
    <property type="nucleotide sequence ID" value="NZ_LT828648.1"/>
</dbReference>
<dbReference type="Pfam" id="PF13442">
    <property type="entry name" value="Cytochrome_CBB3"/>
    <property type="match status" value="1"/>
</dbReference>
<feature type="transmembrane region" description="Helical" evidence="4">
    <location>
        <begin position="143"/>
        <end position="161"/>
    </location>
</feature>
<feature type="transmembrane region" description="Helical" evidence="4">
    <location>
        <begin position="71"/>
        <end position="89"/>
    </location>
</feature>
<accession>A0A1W1I002</accession>
<feature type="transmembrane region" description="Helical" evidence="4">
    <location>
        <begin position="7"/>
        <end position="27"/>
    </location>
</feature>
<dbReference type="InterPro" id="IPR009056">
    <property type="entry name" value="Cyt_c-like_dom"/>
</dbReference>
<evidence type="ECO:0000259" key="5">
    <source>
        <dbReference type="Pfam" id="PF13442"/>
    </source>
</evidence>
<sequence length="345" mass="39240">MKALMSVGALVGVVGLLLLVGMIFDIVPSNTVRLVEGYMPMQMLTELAIFVAGFTGLSYMLNAMGMGIPRFWQGITFWAFILLYLKFRVYPPIPFSVRAMYGTVSLVAVFMWMSANEEDWRKFKQPIMNVMDAQTGMNKMLRYAYLILLPILIGGFSYNAMVPKSEEPIELRTVHPAPPASTKVHGKTYVLQTSQNPFRVNPEGKYDQEYTNANIVEQGMGRLMKPNANPWDQNAAGYLKYVREGGEIFFQNCHFCHGDNLNGRGLHAFAFNPIPANFTDPGTIAQLQETFIFWRVSKGGIGLPNEGFPWASVMPPWEQHLTVDEIWKVILFEYWHTGYYPRTWD</sequence>
<dbReference type="Gene3D" id="1.10.760.10">
    <property type="entry name" value="Cytochrome c-like domain"/>
    <property type="match status" value="1"/>
</dbReference>
<dbReference type="GO" id="GO:0020037">
    <property type="term" value="F:heme binding"/>
    <property type="evidence" value="ECO:0007669"/>
    <property type="project" value="InterPro"/>
</dbReference>
<dbReference type="GO" id="GO:0046872">
    <property type="term" value="F:metal ion binding"/>
    <property type="evidence" value="ECO:0007669"/>
    <property type="project" value="UniProtKB-KW"/>
</dbReference>
<dbReference type="GO" id="GO:0009055">
    <property type="term" value="F:electron transfer activity"/>
    <property type="evidence" value="ECO:0007669"/>
    <property type="project" value="InterPro"/>
</dbReference>
<reference evidence="6 7" key="1">
    <citation type="submission" date="2017-03" db="EMBL/GenBank/DDBJ databases">
        <authorList>
            <person name="Afonso C.L."/>
            <person name="Miller P.J."/>
            <person name="Scott M.A."/>
            <person name="Spackman E."/>
            <person name="Goraichik I."/>
            <person name="Dimitrov K.M."/>
            <person name="Suarez D.L."/>
            <person name="Swayne D.E."/>
        </authorList>
    </citation>
    <scope>NUCLEOTIDE SEQUENCE [LARGE SCALE GENOMIC DNA]</scope>
    <source>
        <strain evidence="6">Genome sequencing of Nitrospira japonica strain NJ11</strain>
    </source>
</reference>
<dbReference type="InterPro" id="IPR036909">
    <property type="entry name" value="Cyt_c-like_dom_sf"/>
</dbReference>
<evidence type="ECO:0000313" key="6">
    <source>
        <dbReference type="EMBL" id="SLM46302.1"/>
    </source>
</evidence>
<feature type="transmembrane region" description="Helical" evidence="4">
    <location>
        <begin position="95"/>
        <end position="115"/>
    </location>
</feature>
<keyword evidence="7" id="KW-1185">Reference proteome</keyword>
<dbReference type="SUPFAM" id="SSF46626">
    <property type="entry name" value="Cytochrome c"/>
    <property type="match status" value="1"/>
</dbReference>
<dbReference type="OrthoDB" id="9811281at2"/>
<dbReference type="EMBL" id="LT828648">
    <property type="protein sequence ID" value="SLM46302.1"/>
    <property type="molecule type" value="Genomic_DNA"/>
</dbReference>
<dbReference type="AlphaFoldDB" id="A0A1W1I002"/>
<keyword evidence="2" id="KW-0479">Metal-binding</keyword>
<keyword evidence="1" id="KW-0349">Heme</keyword>
<proteinExistence type="predicted"/>
<keyword evidence="4" id="KW-1133">Transmembrane helix</keyword>
<dbReference type="Proteomes" id="UP000192042">
    <property type="component" value="Chromosome I"/>
</dbReference>
<evidence type="ECO:0000256" key="4">
    <source>
        <dbReference type="SAM" id="Phobius"/>
    </source>
</evidence>
<evidence type="ECO:0000256" key="2">
    <source>
        <dbReference type="ARBA" id="ARBA00022723"/>
    </source>
</evidence>
<feature type="domain" description="Cytochrome c" evidence="5">
    <location>
        <begin position="242"/>
        <end position="332"/>
    </location>
</feature>
<evidence type="ECO:0000256" key="1">
    <source>
        <dbReference type="ARBA" id="ARBA00022617"/>
    </source>
</evidence>
<keyword evidence="4" id="KW-0812">Transmembrane</keyword>
<feature type="transmembrane region" description="Helical" evidence="4">
    <location>
        <begin position="47"/>
        <end position="64"/>
    </location>
</feature>
<evidence type="ECO:0000313" key="7">
    <source>
        <dbReference type="Proteomes" id="UP000192042"/>
    </source>
</evidence>
<organism evidence="6 7">
    <name type="scientific">Nitrospira japonica</name>
    <dbReference type="NCBI Taxonomy" id="1325564"/>
    <lineage>
        <taxon>Bacteria</taxon>
        <taxon>Pseudomonadati</taxon>
        <taxon>Nitrospirota</taxon>
        <taxon>Nitrospiria</taxon>
        <taxon>Nitrospirales</taxon>
        <taxon>Nitrospiraceae</taxon>
        <taxon>Nitrospira</taxon>
    </lineage>
</organism>
<evidence type="ECO:0000256" key="3">
    <source>
        <dbReference type="ARBA" id="ARBA00023004"/>
    </source>
</evidence>
<dbReference type="STRING" id="1325564.NSJP_0130"/>
<gene>
    <name evidence="6" type="ORF">NSJP_0130</name>
</gene>
<protein>
    <recommendedName>
        <fullName evidence="5">Cytochrome c domain-containing protein</fullName>
    </recommendedName>
</protein>
<dbReference type="KEGG" id="nja:NSJP_0130"/>
<keyword evidence="4" id="KW-0472">Membrane</keyword>
<name>A0A1W1I002_9BACT</name>